<sequence>MRKPLFTALALAALLSACGGSVSTVNPFRPTRMVVLGDENSALVKNDDGQGRKYTVNYVDTTSGAVSCDGGNLLWVQAVARYYNDLSGSNTLVFDACRPTTGDTTAPATVDMQAAAGTTTAQVIAQLGALTTAAQAAGATPDKQLVTVLVGQNDIIAAYKTFDGSNQAALVDSMKALGAQMGQAVSSYISAGGKLLMAYPVDIEYSPWALAEAATPAVATSTTGVDRQALIRDLGNAWRTGFYGAAPVNGRGLALVPNGLIDQYANSSNPASSYNLSNIKDAACTDASVGTACTDTTLQSGATALTWMWASSTVPAQRFQVDLGNLALSRLVNNPL</sequence>
<organism evidence="1 2">
    <name type="scientific">Amphibiibacter pelophylacis</name>
    <dbReference type="NCBI Taxonomy" id="1799477"/>
    <lineage>
        <taxon>Bacteria</taxon>
        <taxon>Pseudomonadati</taxon>
        <taxon>Pseudomonadota</taxon>
        <taxon>Betaproteobacteria</taxon>
        <taxon>Burkholderiales</taxon>
        <taxon>Sphaerotilaceae</taxon>
        <taxon>Amphibiibacter</taxon>
    </lineage>
</organism>
<comment type="caution">
    <text evidence="1">The sequence shown here is derived from an EMBL/GenBank/DDBJ whole genome shotgun (WGS) entry which is preliminary data.</text>
</comment>
<evidence type="ECO:0000313" key="2">
    <source>
        <dbReference type="Proteomes" id="UP001364695"/>
    </source>
</evidence>
<gene>
    <name evidence="1" type="ORF">RV045_10865</name>
</gene>
<reference evidence="1" key="1">
    <citation type="submission" date="2023-10" db="EMBL/GenBank/DDBJ databases">
        <title>Amphibacter perezi, gen. nov., sp. nov. a novel taxa of the family Comamonadaceae, class Betaproteobacteria isolated from the skin microbiota of Pelophylax perezi from different populations.</title>
        <authorList>
            <person name="Costa S."/>
            <person name="Proenca D.N."/>
            <person name="Lopes I."/>
            <person name="Morais P.V."/>
        </authorList>
    </citation>
    <scope>NUCLEOTIDE SEQUENCE</scope>
    <source>
        <strain evidence="1">SL12-8</strain>
    </source>
</reference>
<accession>A0ACC6P3Z7</accession>
<keyword evidence="2" id="KW-1185">Reference proteome</keyword>
<protein>
    <submittedName>
        <fullName evidence="1">Uncharacterized protein</fullName>
    </submittedName>
</protein>
<dbReference type="EMBL" id="JAWDIE010000017">
    <property type="protein sequence ID" value="MEJ7138923.1"/>
    <property type="molecule type" value="Genomic_DNA"/>
</dbReference>
<evidence type="ECO:0000313" key="1">
    <source>
        <dbReference type="EMBL" id="MEJ7138923.1"/>
    </source>
</evidence>
<dbReference type="Proteomes" id="UP001364695">
    <property type="component" value="Unassembled WGS sequence"/>
</dbReference>
<proteinExistence type="predicted"/>
<name>A0ACC6P3Z7_9BURK</name>